<name>A0A3E0DUK6_9BACT</name>
<protein>
    <submittedName>
        <fullName evidence="1">Uncharacterized protein</fullName>
    </submittedName>
</protein>
<comment type="caution">
    <text evidence="1">The sequence shown here is derived from an EMBL/GenBank/DDBJ whole genome shotgun (WGS) entry which is preliminary data.</text>
</comment>
<evidence type="ECO:0000313" key="1">
    <source>
        <dbReference type="EMBL" id="REG88268.1"/>
    </source>
</evidence>
<dbReference type="Proteomes" id="UP000256405">
    <property type="component" value="Unassembled WGS sequence"/>
</dbReference>
<evidence type="ECO:0000313" key="2">
    <source>
        <dbReference type="Proteomes" id="UP000256405"/>
    </source>
</evidence>
<reference evidence="1 2" key="1">
    <citation type="submission" date="2018-08" db="EMBL/GenBank/DDBJ databases">
        <title>Genomic Encyclopedia of Archaeal and Bacterial Type Strains, Phase II (KMG-II): from individual species to whole genera.</title>
        <authorList>
            <person name="Goeker M."/>
        </authorList>
    </citation>
    <scope>NUCLEOTIDE SEQUENCE [LARGE SCALE GENOMIC DNA]</scope>
    <source>
        <strain evidence="1 2">DSM 15986</strain>
    </source>
</reference>
<keyword evidence="2" id="KW-1185">Reference proteome</keyword>
<dbReference type="EMBL" id="QUNF01000010">
    <property type="protein sequence ID" value="REG88268.1"/>
    <property type="molecule type" value="Genomic_DNA"/>
</dbReference>
<dbReference type="RefSeq" id="WP_140160601.1">
    <property type="nucleotide sequence ID" value="NZ_MSSW01000045.1"/>
</dbReference>
<accession>A0A3E0DUK6</accession>
<sequence length="74" mass="8468">MGWLFTYFFQPEITTEAIAKENIRQAETQPSTGHEVEAFYLQTIFTSFGSSFFGLKLKPIVSILKSVTYLLKLI</sequence>
<dbReference type="AlphaFoldDB" id="A0A3E0DUK6"/>
<gene>
    <name evidence="1" type="ORF">C8N25_11046</name>
</gene>
<proteinExistence type="predicted"/>
<organism evidence="1 2">
    <name type="scientific">Algoriphagus antarcticus</name>
    <dbReference type="NCBI Taxonomy" id="238540"/>
    <lineage>
        <taxon>Bacteria</taxon>
        <taxon>Pseudomonadati</taxon>
        <taxon>Bacteroidota</taxon>
        <taxon>Cytophagia</taxon>
        <taxon>Cytophagales</taxon>
        <taxon>Cyclobacteriaceae</taxon>
        <taxon>Algoriphagus</taxon>
    </lineage>
</organism>